<comment type="caution">
    <text evidence="1">The sequence shown here is derived from an EMBL/GenBank/DDBJ whole genome shotgun (WGS) entry which is preliminary data.</text>
</comment>
<protein>
    <submittedName>
        <fullName evidence="1">Uncharacterized protein</fullName>
    </submittedName>
</protein>
<dbReference type="Proteomes" id="UP000031670">
    <property type="component" value="Unassembled WGS sequence"/>
</dbReference>
<accession>A0A0B8PC76</accession>
<evidence type="ECO:0000313" key="2">
    <source>
        <dbReference type="Proteomes" id="UP000031670"/>
    </source>
</evidence>
<proteinExistence type="predicted"/>
<gene>
    <name evidence="1" type="ORF">JCM19232_1080</name>
</gene>
<evidence type="ECO:0000313" key="1">
    <source>
        <dbReference type="EMBL" id="GAM64410.1"/>
    </source>
</evidence>
<dbReference type="AlphaFoldDB" id="A0A0B8PC76"/>
<name>A0A0B8PC76_9VIBR</name>
<sequence length="46" mass="4969">MVGMVLVPSLRNSFLPQSRSSPAIAREREAIEVPAFLADSLKLSPS</sequence>
<dbReference type="EMBL" id="BBSA01000012">
    <property type="protein sequence ID" value="GAM64410.1"/>
    <property type="molecule type" value="Genomic_DNA"/>
</dbReference>
<reference evidence="1 2" key="1">
    <citation type="submission" date="2015-01" db="EMBL/GenBank/DDBJ databases">
        <title>Vibrio sp. C5 JCM 19232 whole genome shotgun sequence.</title>
        <authorList>
            <person name="Sawabe T."/>
            <person name="Meirelles P."/>
            <person name="Feng G."/>
            <person name="Sayaka M."/>
            <person name="Hattori M."/>
            <person name="Ohkuma M."/>
        </authorList>
    </citation>
    <scope>NUCLEOTIDE SEQUENCE [LARGE SCALE GENOMIC DNA]</scope>
    <source>
        <strain evidence="1 2">JCM19232</strain>
    </source>
</reference>
<organism evidence="1 2">
    <name type="scientific">Vibrio ishigakensis</name>
    <dbReference type="NCBI Taxonomy" id="1481914"/>
    <lineage>
        <taxon>Bacteria</taxon>
        <taxon>Pseudomonadati</taxon>
        <taxon>Pseudomonadota</taxon>
        <taxon>Gammaproteobacteria</taxon>
        <taxon>Vibrionales</taxon>
        <taxon>Vibrionaceae</taxon>
        <taxon>Vibrio</taxon>
    </lineage>
</organism>
<reference evidence="1 2" key="2">
    <citation type="submission" date="2015-01" db="EMBL/GenBank/DDBJ databases">
        <authorList>
            <consortium name="NBRP consortium"/>
            <person name="Sawabe T."/>
            <person name="Meirelles P."/>
            <person name="Feng G."/>
            <person name="Sayaka M."/>
            <person name="Hattori M."/>
            <person name="Ohkuma M."/>
        </authorList>
    </citation>
    <scope>NUCLEOTIDE SEQUENCE [LARGE SCALE GENOMIC DNA]</scope>
    <source>
        <strain evidence="1 2">JCM19232</strain>
    </source>
</reference>